<gene>
    <name evidence="1" type="ORF">APZ42_029123</name>
</gene>
<name>A0A164PWP3_9CRUS</name>
<dbReference type="EMBL" id="LRGB01002536">
    <property type="protein sequence ID" value="KZS07215.1"/>
    <property type="molecule type" value="Genomic_DNA"/>
</dbReference>
<proteinExistence type="predicted"/>
<dbReference type="Proteomes" id="UP000076858">
    <property type="component" value="Unassembled WGS sequence"/>
</dbReference>
<evidence type="ECO:0000313" key="1">
    <source>
        <dbReference type="EMBL" id="KZS07215.1"/>
    </source>
</evidence>
<evidence type="ECO:0000313" key="2">
    <source>
        <dbReference type="Proteomes" id="UP000076858"/>
    </source>
</evidence>
<reference evidence="1 2" key="1">
    <citation type="submission" date="2016-03" db="EMBL/GenBank/DDBJ databases">
        <title>EvidentialGene: Evidence-directed Construction of Genes on Genomes.</title>
        <authorList>
            <person name="Gilbert D.G."/>
            <person name="Choi J.-H."/>
            <person name="Mockaitis K."/>
            <person name="Colbourne J."/>
            <person name="Pfrender M."/>
        </authorList>
    </citation>
    <scope>NUCLEOTIDE SEQUENCE [LARGE SCALE GENOMIC DNA]</scope>
    <source>
        <strain evidence="1 2">Xinb3</strain>
        <tissue evidence="1">Complete organism</tissue>
    </source>
</reference>
<organism evidence="1 2">
    <name type="scientific">Daphnia magna</name>
    <dbReference type="NCBI Taxonomy" id="35525"/>
    <lineage>
        <taxon>Eukaryota</taxon>
        <taxon>Metazoa</taxon>
        <taxon>Ecdysozoa</taxon>
        <taxon>Arthropoda</taxon>
        <taxon>Crustacea</taxon>
        <taxon>Branchiopoda</taxon>
        <taxon>Diplostraca</taxon>
        <taxon>Cladocera</taxon>
        <taxon>Anomopoda</taxon>
        <taxon>Daphniidae</taxon>
        <taxon>Daphnia</taxon>
    </lineage>
</organism>
<protein>
    <submittedName>
        <fullName evidence="1">Uncharacterized protein</fullName>
    </submittedName>
</protein>
<keyword evidence="2" id="KW-1185">Reference proteome</keyword>
<dbReference type="AlphaFoldDB" id="A0A164PWP3"/>
<sequence>MTAFTVKVAVPIPFLKRTTTASSKFLRISITIQHYHQRKQHTHNKEICICSWQNLAQSICELDESLTPTQQ</sequence>
<accession>A0A164PWP3</accession>
<comment type="caution">
    <text evidence="1">The sequence shown here is derived from an EMBL/GenBank/DDBJ whole genome shotgun (WGS) entry which is preliminary data.</text>
</comment>